<accession>A0ABD5WIY7</accession>
<dbReference type="GeneID" id="79303242"/>
<evidence type="ECO:0000313" key="2">
    <source>
        <dbReference type="Proteomes" id="UP001596407"/>
    </source>
</evidence>
<organism evidence="1 2">
    <name type="scientific">Halorussus caseinilyticus</name>
    <dbReference type="NCBI Taxonomy" id="3034025"/>
    <lineage>
        <taxon>Archaea</taxon>
        <taxon>Methanobacteriati</taxon>
        <taxon>Methanobacteriota</taxon>
        <taxon>Stenosarchaea group</taxon>
        <taxon>Halobacteria</taxon>
        <taxon>Halobacteriales</taxon>
        <taxon>Haladaptataceae</taxon>
        <taxon>Halorussus</taxon>
    </lineage>
</organism>
<protein>
    <submittedName>
        <fullName evidence="1">Uncharacterized protein</fullName>
    </submittedName>
</protein>
<dbReference type="AlphaFoldDB" id="A0ABD5WIY7"/>
<reference evidence="1 2" key="1">
    <citation type="journal article" date="2019" name="Int. J. Syst. Evol. Microbiol.">
        <title>The Global Catalogue of Microorganisms (GCM) 10K type strain sequencing project: providing services to taxonomists for standard genome sequencing and annotation.</title>
        <authorList>
            <consortium name="The Broad Institute Genomics Platform"/>
            <consortium name="The Broad Institute Genome Sequencing Center for Infectious Disease"/>
            <person name="Wu L."/>
            <person name="Ma J."/>
        </authorList>
    </citation>
    <scope>NUCLEOTIDE SEQUENCE [LARGE SCALE GENOMIC DNA]</scope>
    <source>
        <strain evidence="1 2">DT72</strain>
    </source>
</reference>
<dbReference type="RefSeq" id="WP_276282011.1">
    <property type="nucleotide sequence ID" value="NZ_CP119809.1"/>
</dbReference>
<gene>
    <name evidence="1" type="ORF">ACFQJ6_08570</name>
</gene>
<evidence type="ECO:0000313" key="1">
    <source>
        <dbReference type="EMBL" id="MFC7080163.1"/>
    </source>
</evidence>
<proteinExistence type="predicted"/>
<sequence>MDRPALWLVAFVAIVAAGTGLGVGWSKSQVSLVEVEVADSGTDAPVKVTLARSEDGSSRTVRVATLNASDGDE</sequence>
<dbReference type="EMBL" id="JBHSZH010000005">
    <property type="protein sequence ID" value="MFC7080163.1"/>
    <property type="molecule type" value="Genomic_DNA"/>
</dbReference>
<dbReference type="Proteomes" id="UP001596407">
    <property type="component" value="Unassembled WGS sequence"/>
</dbReference>
<name>A0ABD5WIY7_9EURY</name>
<comment type="caution">
    <text evidence="1">The sequence shown here is derived from an EMBL/GenBank/DDBJ whole genome shotgun (WGS) entry which is preliminary data.</text>
</comment>
<keyword evidence="2" id="KW-1185">Reference proteome</keyword>